<evidence type="ECO:0000313" key="2">
    <source>
        <dbReference type="Proteomes" id="UP000287233"/>
    </source>
</evidence>
<evidence type="ECO:0000313" key="1">
    <source>
        <dbReference type="EMBL" id="QAA75885.1"/>
    </source>
</evidence>
<organism evidence="1 2">
    <name type="scientific">Bipolaricaulis sibiricus</name>
    <dbReference type="NCBI Taxonomy" id="2501609"/>
    <lineage>
        <taxon>Bacteria</taxon>
        <taxon>Candidatus Bipolaricaulota</taxon>
        <taxon>Candidatus Bipolaricaulia</taxon>
        <taxon>Candidatus Bipolaricaulales</taxon>
        <taxon>Candidatus Bipolaricaulaceae</taxon>
        <taxon>Candidatus Bipolaricaulis</taxon>
    </lineage>
</organism>
<dbReference type="AlphaFoldDB" id="A0A410FS15"/>
<dbReference type="Pfam" id="PF14196">
    <property type="entry name" value="ATC_hydrolase"/>
    <property type="match status" value="1"/>
</dbReference>
<protein>
    <recommendedName>
        <fullName evidence="3">L-2-amino-thiazoline-4-carboxylic acid hydrolase</fullName>
    </recommendedName>
</protein>
<sequence>MDRIPCTQRFFPLKLAEWLPIRYAAYLRWLSHLLERLGPAPARALWEEACRDNDDPLLSRILSEGWTPMLEGEAVDGEESIDRACAPFFSSRVEGMTRAEARGLVERMPPLPQIRRRFPSLNVQKRVTAYEALHLAFDGQARLVEALVGHHGVEGQLIAYDALREARIAAAGGKTGTVEEFVAGFVSPPVEGSIFAAGLEKRTVRAAGREAVVHVVECEWARYFRERHPSVGYLMACSTDEVAYRAFNGDLRMQRTSTLMEGGARCDFRIYAVGEPGHGPT</sequence>
<proteinExistence type="predicted"/>
<dbReference type="Proteomes" id="UP000287233">
    <property type="component" value="Chromosome"/>
</dbReference>
<evidence type="ECO:0008006" key="3">
    <source>
        <dbReference type="Google" id="ProtNLM"/>
    </source>
</evidence>
<gene>
    <name evidence="1" type="ORF">BIP78_0117</name>
</gene>
<name>A0A410FS15_BIPS1</name>
<dbReference type="EMBL" id="CP034928">
    <property type="protein sequence ID" value="QAA75885.1"/>
    <property type="molecule type" value="Genomic_DNA"/>
</dbReference>
<dbReference type="InterPro" id="IPR026002">
    <property type="entry name" value="ATC_hydrolase-like"/>
</dbReference>
<dbReference type="KEGG" id="bih:BIP78_0117"/>
<reference evidence="2" key="1">
    <citation type="submission" date="2018-12" db="EMBL/GenBank/DDBJ databases">
        <title>Complete genome sequence of an uncultured bacterium of the candidate phylum Bipolaricaulota.</title>
        <authorList>
            <person name="Kadnikov V.V."/>
            <person name="Mardanov A.V."/>
            <person name="Beletsky A.V."/>
            <person name="Frank Y.A."/>
            <person name="Karnachuk O.V."/>
            <person name="Ravin N.V."/>
        </authorList>
    </citation>
    <scope>NUCLEOTIDE SEQUENCE [LARGE SCALE GENOMIC DNA]</scope>
</reference>
<accession>A0A410FS15</accession>